<name>A0A4R8QWJ2_COLTR</name>
<organism evidence="1 2">
    <name type="scientific">Colletotrichum trifolii</name>
    <dbReference type="NCBI Taxonomy" id="5466"/>
    <lineage>
        <taxon>Eukaryota</taxon>
        <taxon>Fungi</taxon>
        <taxon>Dikarya</taxon>
        <taxon>Ascomycota</taxon>
        <taxon>Pezizomycotina</taxon>
        <taxon>Sordariomycetes</taxon>
        <taxon>Hypocreomycetidae</taxon>
        <taxon>Glomerellales</taxon>
        <taxon>Glomerellaceae</taxon>
        <taxon>Colletotrichum</taxon>
        <taxon>Colletotrichum orbiculare species complex</taxon>
    </lineage>
</organism>
<protein>
    <submittedName>
        <fullName evidence="1">Serum paraoxonase/arylesterase 2</fullName>
    </submittedName>
</protein>
<dbReference type="InterPro" id="IPR051288">
    <property type="entry name" value="Serum_paraoxonase/arylesterase"/>
</dbReference>
<dbReference type="Gene3D" id="2.120.10.30">
    <property type="entry name" value="TolB, C-terminal domain"/>
    <property type="match status" value="1"/>
</dbReference>
<reference evidence="1 2" key="1">
    <citation type="submission" date="2018-12" db="EMBL/GenBank/DDBJ databases">
        <title>Genome sequence and assembly of Colletotrichum trifolii.</title>
        <authorList>
            <person name="Gan P."/>
            <person name="Shirasu K."/>
        </authorList>
    </citation>
    <scope>NUCLEOTIDE SEQUENCE [LARGE SCALE GENOMIC DNA]</scope>
    <source>
        <strain evidence="1 2">543-2</strain>
    </source>
</reference>
<keyword evidence="2" id="KW-1185">Reference proteome</keyword>
<dbReference type="PANTHER" id="PTHR11799:SF12">
    <property type="entry name" value="PARAOXONASE-RELATED"/>
    <property type="match status" value="1"/>
</dbReference>
<gene>
    <name evidence="1" type="primary">PON2-1</name>
    <name evidence="1" type="ORF">CTRI78_v008320</name>
</gene>
<dbReference type="Proteomes" id="UP000295703">
    <property type="component" value="Unassembled WGS sequence"/>
</dbReference>
<proteinExistence type="predicted"/>
<dbReference type="InterPro" id="IPR011042">
    <property type="entry name" value="6-blade_b-propeller_TolB-like"/>
</dbReference>
<dbReference type="PANTHER" id="PTHR11799">
    <property type="entry name" value="PARAOXONASE"/>
    <property type="match status" value="1"/>
</dbReference>
<dbReference type="AlphaFoldDB" id="A0A4R8QWJ2"/>
<accession>A0A4R8QWJ2</accession>
<evidence type="ECO:0000313" key="1">
    <source>
        <dbReference type="EMBL" id="TDZ48265.1"/>
    </source>
</evidence>
<sequence length="436" mass="47402">MGSLLPAVVAGLAIFGGYTYGPGIKRTATLFGLNRPVINTTVAHGGDLVFIGDTTHCEDIHHHVASGLLFTACEDDPKTREAWFPPLATFADGLKAQDSQGSIHVIDPKDLTAKRLRFENFQGPFITHGIDVMTDPAKPDAVYVFAVNHVPHPDYLSQLSGKGDGKATDKARSQVEIFHHILGSSTIKHVRSVRHPLVRTPNDIFVKDAHSFYVTNDHFHREGHLRLVEDVWRGTSWTDVVHVSIDELSALNPTDGIRAEVAHGGLHNANGLGHYKPGQILIDDCSAGIMHLGKLSSDPKNTTISIAGSIDFDTTIDNPSWFEDSYRSETRDDSGFIVPGINKVLDLVKTLGKPSGKISSIVWYVRPVADCSSTDADAGACWEKRLLFEDDGTRISSAAGAVMVGIDPAKENGRKKAWLFVTGFYSSNVVAVKVHL</sequence>
<comment type="caution">
    <text evidence="1">The sequence shown here is derived from an EMBL/GenBank/DDBJ whole genome shotgun (WGS) entry which is preliminary data.</text>
</comment>
<evidence type="ECO:0000313" key="2">
    <source>
        <dbReference type="Proteomes" id="UP000295703"/>
    </source>
</evidence>
<dbReference type="EMBL" id="RYZW01000099">
    <property type="protein sequence ID" value="TDZ48265.1"/>
    <property type="molecule type" value="Genomic_DNA"/>
</dbReference>